<reference evidence="1 2" key="1">
    <citation type="journal article" date="2014" name="Agronomy (Basel)">
        <title>A Draft Genome Sequence for Ensete ventricosum, the Drought-Tolerant Tree Against Hunger.</title>
        <authorList>
            <person name="Harrison J."/>
            <person name="Moore K.A."/>
            <person name="Paszkiewicz K."/>
            <person name="Jones T."/>
            <person name="Grant M."/>
            <person name="Ambacheew D."/>
            <person name="Muzemil S."/>
            <person name="Studholme D.J."/>
        </authorList>
    </citation>
    <scope>NUCLEOTIDE SEQUENCE [LARGE SCALE GENOMIC DNA]</scope>
</reference>
<gene>
    <name evidence="1" type="ORF">B296_00002174</name>
</gene>
<accession>A0A427B1S5</accession>
<proteinExistence type="predicted"/>
<dbReference type="Proteomes" id="UP000287651">
    <property type="component" value="Unassembled WGS sequence"/>
</dbReference>
<sequence>MKRHNLTLASTRVHILNLCLRKASCFYLLRRLPSCGLDTSPSSTLVALPLDLLELMVALMPTIPRVNSPLSLISTSTLSMHSYDVAIIAPPFDLAMHPSMYYFIQDHAMTPRCSLDLLSFVEILS</sequence>
<name>A0A427B1S5_ENSVE</name>
<organism evidence="1 2">
    <name type="scientific">Ensete ventricosum</name>
    <name type="common">Abyssinian banana</name>
    <name type="synonym">Musa ensete</name>
    <dbReference type="NCBI Taxonomy" id="4639"/>
    <lineage>
        <taxon>Eukaryota</taxon>
        <taxon>Viridiplantae</taxon>
        <taxon>Streptophyta</taxon>
        <taxon>Embryophyta</taxon>
        <taxon>Tracheophyta</taxon>
        <taxon>Spermatophyta</taxon>
        <taxon>Magnoliopsida</taxon>
        <taxon>Liliopsida</taxon>
        <taxon>Zingiberales</taxon>
        <taxon>Musaceae</taxon>
        <taxon>Ensete</taxon>
    </lineage>
</organism>
<evidence type="ECO:0000313" key="1">
    <source>
        <dbReference type="EMBL" id="RRT82430.1"/>
    </source>
</evidence>
<dbReference type="AlphaFoldDB" id="A0A427B1S5"/>
<evidence type="ECO:0000313" key="2">
    <source>
        <dbReference type="Proteomes" id="UP000287651"/>
    </source>
</evidence>
<dbReference type="EMBL" id="AMZH03000696">
    <property type="protein sequence ID" value="RRT82430.1"/>
    <property type="molecule type" value="Genomic_DNA"/>
</dbReference>
<protein>
    <submittedName>
        <fullName evidence="1">Uncharacterized protein</fullName>
    </submittedName>
</protein>
<comment type="caution">
    <text evidence="1">The sequence shown here is derived from an EMBL/GenBank/DDBJ whole genome shotgun (WGS) entry which is preliminary data.</text>
</comment>